<evidence type="ECO:0008006" key="3">
    <source>
        <dbReference type="Google" id="ProtNLM"/>
    </source>
</evidence>
<reference evidence="1" key="1">
    <citation type="submission" date="2018-08" db="EMBL/GenBank/DDBJ databases">
        <authorList>
            <person name="Rossello M."/>
        </authorList>
    </citation>
    <scope>NUCLEOTIDE SEQUENCE [LARGE SCALE GENOMIC DNA]</scope>
    <source>
        <strain evidence="1">cv. Chinese Spring</strain>
    </source>
</reference>
<name>A0A3B6NKH8_WHEAT</name>
<reference evidence="1" key="2">
    <citation type="submission" date="2018-10" db="UniProtKB">
        <authorList>
            <consortium name="EnsemblPlants"/>
        </authorList>
    </citation>
    <scope>IDENTIFICATION</scope>
</reference>
<dbReference type="AlphaFoldDB" id="A0A3B6NKH8"/>
<dbReference type="InterPro" id="IPR036047">
    <property type="entry name" value="F-box-like_dom_sf"/>
</dbReference>
<dbReference type="Gramene" id="TraesCS6A02G038900.1">
    <property type="protein sequence ID" value="TraesCS6A02G038900.1"/>
    <property type="gene ID" value="TraesCS6A02G038900"/>
</dbReference>
<dbReference type="STRING" id="4565.A0A3B6NKH8"/>
<dbReference type="Gramene" id="TraesCS6A03G0087900.1">
    <property type="protein sequence ID" value="TraesCS6A03G0087900.1.CDS"/>
    <property type="gene ID" value="TraesCS6A03G0087900"/>
</dbReference>
<protein>
    <recommendedName>
        <fullName evidence="3">F-box domain-containing protein</fullName>
    </recommendedName>
</protein>
<dbReference type="Proteomes" id="UP000019116">
    <property type="component" value="Chromosome 6A"/>
</dbReference>
<dbReference type="OrthoDB" id="688066at2759"/>
<accession>A0A3B6NKH8</accession>
<evidence type="ECO:0000313" key="1">
    <source>
        <dbReference type="EnsemblPlants" id="TraesCS6A02G038900.1"/>
    </source>
</evidence>
<dbReference type="SUPFAM" id="SSF81383">
    <property type="entry name" value="F-box domain"/>
    <property type="match status" value="1"/>
</dbReference>
<dbReference type="PANTHER" id="PTHR31264:SF35">
    <property type="entry name" value="F-BOX DOMAIN-CONTAINING PROTEIN"/>
    <property type="match status" value="1"/>
</dbReference>
<keyword evidence="2" id="KW-1185">Reference proteome</keyword>
<sequence length="479" mass="54056">MAGGAAEEPQIRVEQAALEHGRHLLPRRHAPREAASPPIHDELLLDIFLRIPNPADLVRTSVACVPFRRLIADRSFLRQYRKRHAPPLLGLLDTCRIFHPAEPPHPSSSAARAVVLAADFSFSFLPAPAHHWVVQDSRDGRVLLQGTFSQHHNDWPRKVLDFFREIAVCDPLHRRYLVLPPVSDDLAAAMVQEQDPVCKYEAFLIPPDNDEAATSFRVMWMGQSKTKLFAFVFSSTTGQWRAIPSVSWIDLLPGFPYSTNNTRFYFRTYTSRCFYWVTKSVHWMEVMKMLVFDTRRMEFSIADPPEEARRSHGIAMVEAGEGRLGMFLLESGPLYFSLHYTIKQNSAGSAGQWQREKTISFTPGSCYELSPDSFYELAGSVEDRYLLLLQRGTSRKNSSCFTLDSRTFQLQRVCSEQSGHTYSNFPPSLLSSPTVSSGTQEVAEKEMLEQSMEVLRADEPIDADAAGRAGVLRIGDGVD</sequence>
<proteinExistence type="predicted"/>
<organism evidence="1">
    <name type="scientific">Triticum aestivum</name>
    <name type="common">Wheat</name>
    <dbReference type="NCBI Taxonomy" id="4565"/>
    <lineage>
        <taxon>Eukaryota</taxon>
        <taxon>Viridiplantae</taxon>
        <taxon>Streptophyta</taxon>
        <taxon>Embryophyta</taxon>
        <taxon>Tracheophyta</taxon>
        <taxon>Spermatophyta</taxon>
        <taxon>Magnoliopsida</taxon>
        <taxon>Liliopsida</taxon>
        <taxon>Poales</taxon>
        <taxon>Poaceae</taxon>
        <taxon>BOP clade</taxon>
        <taxon>Pooideae</taxon>
        <taxon>Triticodae</taxon>
        <taxon>Triticeae</taxon>
        <taxon>Triticinae</taxon>
        <taxon>Triticum</taxon>
    </lineage>
</organism>
<dbReference type="PANTHER" id="PTHR31264">
    <property type="entry name" value="OS07G0554500 PROTEIN-RELATED"/>
    <property type="match status" value="1"/>
</dbReference>
<dbReference type="EnsemblPlants" id="TraesCS6A02G038900.1">
    <property type="protein sequence ID" value="TraesCS6A02G038900.1"/>
    <property type="gene ID" value="TraesCS6A02G038900"/>
</dbReference>
<evidence type="ECO:0000313" key="2">
    <source>
        <dbReference type="Proteomes" id="UP000019116"/>
    </source>
</evidence>